<gene>
    <name evidence="5" type="ORF">B0A66_20000</name>
</gene>
<proteinExistence type="inferred from homology"/>
<dbReference type="EC" id="3.1.3.48" evidence="2"/>
<evidence type="ECO:0000313" key="5">
    <source>
        <dbReference type="EMBL" id="OXA84946.1"/>
    </source>
</evidence>
<evidence type="ECO:0000313" key="6">
    <source>
        <dbReference type="Proteomes" id="UP000198345"/>
    </source>
</evidence>
<dbReference type="AlphaFoldDB" id="A0A226GU19"/>
<evidence type="ECO:0000256" key="2">
    <source>
        <dbReference type="ARBA" id="ARBA00013064"/>
    </source>
</evidence>
<keyword evidence="6" id="KW-1185">Reference proteome</keyword>
<dbReference type="SUPFAM" id="SSF89550">
    <property type="entry name" value="PHP domain-like"/>
    <property type="match status" value="1"/>
</dbReference>
<dbReference type="OrthoDB" id="9788539at2"/>
<dbReference type="EMBL" id="MUGW01000054">
    <property type="protein sequence ID" value="OXA84946.1"/>
    <property type="molecule type" value="Genomic_DNA"/>
</dbReference>
<evidence type="ECO:0000256" key="1">
    <source>
        <dbReference type="ARBA" id="ARBA00005750"/>
    </source>
</evidence>
<dbReference type="InterPro" id="IPR016667">
    <property type="entry name" value="Caps_polysacc_synth_CpsB/CapC"/>
</dbReference>
<comment type="catalytic activity">
    <reaction evidence="4">
        <text>O-phospho-L-tyrosyl-[protein] + H2O = L-tyrosyl-[protein] + phosphate</text>
        <dbReference type="Rhea" id="RHEA:10684"/>
        <dbReference type="Rhea" id="RHEA-COMP:10136"/>
        <dbReference type="Rhea" id="RHEA-COMP:20101"/>
        <dbReference type="ChEBI" id="CHEBI:15377"/>
        <dbReference type="ChEBI" id="CHEBI:43474"/>
        <dbReference type="ChEBI" id="CHEBI:46858"/>
        <dbReference type="ChEBI" id="CHEBI:61978"/>
        <dbReference type="EC" id="3.1.3.48"/>
    </reaction>
</comment>
<dbReference type="GO" id="GO:0030145">
    <property type="term" value="F:manganese ion binding"/>
    <property type="evidence" value="ECO:0007669"/>
    <property type="project" value="InterPro"/>
</dbReference>
<evidence type="ECO:0000256" key="3">
    <source>
        <dbReference type="ARBA" id="ARBA00022801"/>
    </source>
</evidence>
<keyword evidence="3" id="KW-0378">Hydrolase</keyword>
<name>A0A226GU19_9FLAO</name>
<dbReference type="InterPro" id="IPR016195">
    <property type="entry name" value="Pol/histidinol_Pase-like"/>
</dbReference>
<protein>
    <recommendedName>
        <fullName evidence="2">protein-tyrosine-phosphatase</fullName>
        <ecNumber evidence="2">3.1.3.48</ecNumber>
    </recommendedName>
</protein>
<dbReference type="Proteomes" id="UP000198345">
    <property type="component" value="Unassembled WGS sequence"/>
</dbReference>
<dbReference type="Gene3D" id="3.20.20.140">
    <property type="entry name" value="Metal-dependent hydrolases"/>
    <property type="match status" value="1"/>
</dbReference>
<organism evidence="5 6">
    <name type="scientific">Flavobacterium hercynium</name>
    <dbReference type="NCBI Taxonomy" id="387094"/>
    <lineage>
        <taxon>Bacteria</taxon>
        <taxon>Pseudomonadati</taxon>
        <taxon>Bacteroidota</taxon>
        <taxon>Flavobacteriia</taxon>
        <taxon>Flavobacteriales</taxon>
        <taxon>Flavobacteriaceae</taxon>
        <taxon>Flavobacterium</taxon>
    </lineage>
</organism>
<comment type="caution">
    <text evidence="5">The sequence shown here is derived from an EMBL/GenBank/DDBJ whole genome shotgun (WGS) entry which is preliminary data.</text>
</comment>
<dbReference type="RefSeq" id="WP_089051625.1">
    <property type="nucleotide sequence ID" value="NZ_FXTV01000019.1"/>
</dbReference>
<accession>A0A226GU19</accession>
<dbReference type="PANTHER" id="PTHR39181:SF1">
    <property type="entry name" value="TYROSINE-PROTEIN PHOSPHATASE YWQE"/>
    <property type="match status" value="1"/>
</dbReference>
<dbReference type="GO" id="GO:0004725">
    <property type="term" value="F:protein tyrosine phosphatase activity"/>
    <property type="evidence" value="ECO:0007669"/>
    <property type="project" value="UniProtKB-EC"/>
</dbReference>
<reference evidence="5 6" key="1">
    <citation type="submission" date="2016-11" db="EMBL/GenBank/DDBJ databases">
        <title>Whole genomes of Flavobacteriaceae.</title>
        <authorList>
            <person name="Stine C."/>
            <person name="Li C."/>
            <person name="Tadesse D."/>
        </authorList>
    </citation>
    <scope>NUCLEOTIDE SEQUENCE [LARGE SCALE GENOMIC DNA]</scope>
    <source>
        <strain evidence="5 6">DSM 18292</strain>
    </source>
</reference>
<dbReference type="PIRSF" id="PIRSF016557">
    <property type="entry name" value="Caps_synth_CpsB"/>
    <property type="match status" value="1"/>
</dbReference>
<comment type="similarity">
    <text evidence="1">Belongs to the metallo-dependent hydrolases superfamily. CpsB/CapC family.</text>
</comment>
<dbReference type="Pfam" id="PF19567">
    <property type="entry name" value="CpsB_CapC"/>
    <property type="match status" value="1"/>
</dbReference>
<sequence length="245" mass="27999">MLSFFTSKPFLVDLLTENYVDIHSHILPGLDDGAKNIADTIKLTKAFKEIGFSQFITTPHVSEHIWKNTSNVIIANQKETQTLLTTNNITLPFKAAAEYLIDDHFENLFKSEKLLTLKDNYVLVEMSFMNAPVELYRVLFELQVAGYIPVLAHPERYLFCHKNFDEYTKLKKAGCLFQLNLLAVTGHYGNTIAGIAEKLLKQGMYDFSGTDVHHKIHIERLNQKIKVDSIGALKEIIANNQFFKF</sequence>
<dbReference type="PANTHER" id="PTHR39181">
    <property type="entry name" value="TYROSINE-PROTEIN PHOSPHATASE YWQE"/>
    <property type="match status" value="1"/>
</dbReference>
<evidence type="ECO:0000256" key="4">
    <source>
        <dbReference type="ARBA" id="ARBA00051722"/>
    </source>
</evidence>